<name>A0A6P1BW99_9BRAD</name>
<comment type="caution">
    <text evidence="1">The sequence shown here is derived from an EMBL/GenBank/DDBJ whole genome shotgun (WGS) entry which is preliminary data.</text>
</comment>
<evidence type="ECO:0000313" key="1">
    <source>
        <dbReference type="EMBL" id="NEV02569.1"/>
    </source>
</evidence>
<dbReference type="PANTHER" id="PTHR10443:SF12">
    <property type="entry name" value="DIPEPTIDASE"/>
    <property type="match status" value="1"/>
</dbReference>
<sequence length="334" mass="37016">MNSAATIHKDAVIIDAVSPLIERYEYLDLYAKGGVTCVAPTVAALEGPAQALTKISAWLRLLDRRPDLVHVRTAADIERAKAAGKLGILFHFQGTGPIEQDLNLVEAYRTLGVRLIQLSYNGKNYVGDGCEERTDAGLSRFGERLIERLNENRIIVDVSHTGHRTSMEAMEVSKRPVVFSHSNAKAILDTRRNISEDQAKAVAKTGGLVGATLVPFFTVRGCRPTIDNFISHIDYFVKLIGVDHVGLGLDFTWTLPPFASDEVAGRNWQDAVNAGWWDPDNYPKPPHYYPQGMDTPAEMMNLTEALLKRGYDAEDVKKILGGNWLRVCREVWGA</sequence>
<proteinExistence type="predicted"/>
<dbReference type="RefSeq" id="WP_163162799.1">
    <property type="nucleotide sequence ID" value="NZ_VKHP01000381.1"/>
</dbReference>
<dbReference type="PANTHER" id="PTHR10443">
    <property type="entry name" value="MICROSOMAL DIPEPTIDASE"/>
    <property type="match status" value="1"/>
</dbReference>
<dbReference type="EMBL" id="VKHP01000381">
    <property type="protein sequence ID" value="NEV02569.1"/>
    <property type="molecule type" value="Genomic_DNA"/>
</dbReference>
<dbReference type="InterPro" id="IPR008257">
    <property type="entry name" value="Pept_M19"/>
</dbReference>
<dbReference type="Gene3D" id="3.20.20.140">
    <property type="entry name" value="Metal-dependent hydrolases"/>
    <property type="match status" value="1"/>
</dbReference>
<reference evidence="1 2" key="1">
    <citation type="journal article" date="2020" name="Arch. Microbiol.">
        <title>Bradyrhizobium uaiense sp. nov., a new highly efficient cowpea symbiont.</title>
        <authorList>
            <person name="Cabral Michel D."/>
            <person name="Azarias Guimaraes A."/>
            <person name="Martins da Costa E."/>
            <person name="Soares de Carvalho T."/>
            <person name="Balsanelli E."/>
            <person name="Willems A."/>
            <person name="Maltempi de Souza E."/>
            <person name="de Souza Moreira F.M."/>
        </authorList>
    </citation>
    <scope>NUCLEOTIDE SEQUENCE [LARGE SCALE GENOMIC DNA]</scope>
    <source>
        <strain evidence="1 2">UFLA 03-164</strain>
    </source>
</reference>
<organism evidence="1 2">
    <name type="scientific">Bradyrhizobium uaiense</name>
    <dbReference type="NCBI Taxonomy" id="2594946"/>
    <lineage>
        <taxon>Bacteria</taxon>
        <taxon>Pseudomonadati</taxon>
        <taxon>Pseudomonadota</taxon>
        <taxon>Alphaproteobacteria</taxon>
        <taxon>Hyphomicrobiales</taxon>
        <taxon>Nitrobacteraceae</taxon>
        <taxon>Bradyrhizobium</taxon>
    </lineage>
</organism>
<evidence type="ECO:0000313" key="2">
    <source>
        <dbReference type="Proteomes" id="UP000468531"/>
    </source>
</evidence>
<dbReference type="GO" id="GO:0070573">
    <property type="term" value="F:metallodipeptidase activity"/>
    <property type="evidence" value="ECO:0007669"/>
    <property type="project" value="InterPro"/>
</dbReference>
<dbReference type="SUPFAM" id="SSF51556">
    <property type="entry name" value="Metallo-dependent hydrolases"/>
    <property type="match status" value="1"/>
</dbReference>
<dbReference type="InterPro" id="IPR032466">
    <property type="entry name" value="Metal_Hydrolase"/>
</dbReference>
<protein>
    <submittedName>
        <fullName evidence="1">Membrane dipeptidase</fullName>
    </submittedName>
</protein>
<gene>
    <name evidence="1" type="ORF">FNJ47_44540</name>
</gene>
<dbReference type="AlphaFoldDB" id="A0A6P1BW99"/>
<keyword evidence="2" id="KW-1185">Reference proteome</keyword>
<dbReference type="Proteomes" id="UP000468531">
    <property type="component" value="Unassembled WGS sequence"/>
</dbReference>
<dbReference type="Pfam" id="PF01244">
    <property type="entry name" value="Peptidase_M19"/>
    <property type="match status" value="1"/>
</dbReference>
<accession>A0A6P1BW99</accession>
<dbReference type="GO" id="GO:0006508">
    <property type="term" value="P:proteolysis"/>
    <property type="evidence" value="ECO:0007669"/>
    <property type="project" value="InterPro"/>
</dbReference>
<dbReference type="PROSITE" id="PS51365">
    <property type="entry name" value="RENAL_DIPEPTIDASE_2"/>
    <property type="match status" value="1"/>
</dbReference>